<dbReference type="AlphaFoldDB" id="A0A6M3INS8"/>
<proteinExistence type="predicted"/>
<name>A0A6M3INS8_9ZZZZ</name>
<organism evidence="1">
    <name type="scientific">viral metagenome</name>
    <dbReference type="NCBI Taxonomy" id="1070528"/>
    <lineage>
        <taxon>unclassified sequences</taxon>
        <taxon>metagenomes</taxon>
        <taxon>organismal metagenomes</taxon>
    </lineage>
</organism>
<accession>A0A6M3INS8</accession>
<reference evidence="1" key="1">
    <citation type="submission" date="2020-03" db="EMBL/GenBank/DDBJ databases">
        <title>The deep terrestrial virosphere.</title>
        <authorList>
            <person name="Holmfeldt K."/>
            <person name="Nilsson E."/>
            <person name="Simone D."/>
            <person name="Lopez-Fernandez M."/>
            <person name="Wu X."/>
            <person name="de Brujin I."/>
            <person name="Lundin D."/>
            <person name="Andersson A."/>
            <person name="Bertilsson S."/>
            <person name="Dopson M."/>
        </authorList>
    </citation>
    <scope>NUCLEOTIDE SEQUENCE</scope>
    <source>
        <strain evidence="1">MM415B01368</strain>
    </source>
</reference>
<evidence type="ECO:0000313" key="1">
    <source>
        <dbReference type="EMBL" id="QJA59053.1"/>
    </source>
</evidence>
<sequence>MALSDLPKSGSSNFEVVVRNTIHSYRNAIDTKAANTHTHGTYGGVSMSLVSREANLGVGAIGGELSSTTQEYGNMYTWNADGNLWQPHSGNYYSSVSLPAMGTYQNVTGTLTYDLTNSETKEWNGSSWGADFKRNKNAIINGDFNIWQRGTSFAAIANGIYSADRIQYFLVGTAVHTISRATDVPTQSESGHKSNYSLKVDCTTVDATIAAGDAVAITHKIEGYNFAPFMSKTATLSFWVKAVKTGIYCIAFQNSVADRSYVAEYTISSASTWEKKTVTLTFSDSGGTWDYTNGTGLSIFWALAAGTDFQGVADTWNTANDLATSNQVNGVDHTDNNFWLSQVQFEIGSVATDFEYRQFGDEFAKCRRYYQLSYSYGTYPGAATSNGAKTGSVLYANTVGSGDRFVVDMRAAPTVTIWNPDGTSGEVVRIADNVDIAATAAAIGTTGFANIASAGLGTIPNAFTYNWEASAEL</sequence>
<gene>
    <name evidence="1" type="ORF">MM415B01368_0002</name>
</gene>
<protein>
    <submittedName>
        <fullName evidence="1">Uncharacterized protein</fullName>
    </submittedName>
</protein>
<dbReference type="EMBL" id="MT141352">
    <property type="protein sequence ID" value="QJA59053.1"/>
    <property type="molecule type" value="Genomic_DNA"/>
</dbReference>